<reference evidence="6" key="1">
    <citation type="submission" date="2023-10" db="EMBL/GenBank/DDBJ databases">
        <title>Whole Genome based description of the genera Actinobaculum and Actinotignum reveals a complex phylogenetic relationship within the species included in the genus Actinotignum.</title>
        <authorList>
            <person name="Jensen C.S."/>
            <person name="Dargis R."/>
            <person name="Kemp M."/>
            <person name="Christensen J.J."/>
        </authorList>
    </citation>
    <scope>NUCLEOTIDE SEQUENCE</scope>
    <source>
        <strain evidence="6">SLA_B511</strain>
    </source>
</reference>
<dbReference type="Gene3D" id="3.40.50.300">
    <property type="entry name" value="P-loop containing nucleotide triphosphate hydrolases"/>
    <property type="match status" value="1"/>
</dbReference>
<feature type="domain" description="Primosomal protein N' 3' DNA-binding" evidence="5">
    <location>
        <begin position="43"/>
        <end position="139"/>
    </location>
</feature>
<dbReference type="Gene3D" id="3.40.1440.60">
    <property type="entry name" value="PriA, 3(prime) DNA-binding domain"/>
    <property type="match status" value="1"/>
</dbReference>
<dbReference type="GO" id="GO:0005524">
    <property type="term" value="F:ATP binding"/>
    <property type="evidence" value="ECO:0007669"/>
    <property type="project" value="UniProtKB-KW"/>
</dbReference>
<dbReference type="GO" id="GO:0003677">
    <property type="term" value="F:DNA binding"/>
    <property type="evidence" value="ECO:0007669"/>
    <property type="project" value="UniProtKB-KW"/>
</dbReference>
<dbReference type="GO" id="GO:0006310">
    <property type="term" value="P:DNA recombination"/>
    <property type="evidence" value="ECO:0007669"/>
    <property type="project" value="TreeGrafter"/>
</dbReference>
<dbReference type="InterPro" id="IPR027417">
    <property type="entry name" value="P-loop_NTPase"/>
</dbReference>
<dbReference type="EMBL" id="JAWNGC010000002">
    <property type="protein sequence ID" value="MDY5154518.1"/>
    <property type="molecule type" value="Genomic_DNA"/>
</dbReference>
<sequence>MDMDTLDLTALPSFGDQEALLECAPQELFVDSAIDKPVARVHVVMPQPHMDKVFDYLVPPRFDNQAQVGMRVKVRVGSQRVSGFIVERTTTSRWAHHLRTIESVPGKIPVLKEHIYREVRLMAARQASGVSDILRLAVPERHARAEKSVCDEHEAQNPRPSEYRGQAWAAYEGGEEFLRKVYGGQSPKAVLSILPGLQFSTNLVMEAIIACRNSGRGVLVITPLTRHARSLATEVETQVGEEVSVIVSDGTHEDRYRSFIRTLRGSTRITVGTRAALWAPVKNLGLILLLDDLSPHLRELRSPYSDARDVCIVRSEHENAAYVSMASYISEENMQYVRNGFLSLLQGKLEVRKDYMPAVSLPSQWSHSTEEYSRLPHAVFQLMRQALPQGPVLIVVPHAGYLSFLVCSNCRTHAVCQECGGDMSKKRQEDPYTCVRCGWYSWQWRCPECHGTTLRALRIGSQRTAEEIGRAFPGTGIILSGTHSPDGVVWSVDNTSRIIVATPGAEPRAQKGYVAAIVVDSRYLIGYGLGSHMRFIRKLAHIVTRVRPSRQGGHVLLSGGAPPEVIEPLTTWNMGVLAGELLDERKALELPPSKHWLAISGKTGDVRTYLAMVRDKILAMELAGRNTTGAHNNASGNTNSAGSSEGNLSDEWQPELLRGGSFTITKNVDFMGPVPGSRPGENTVYIRYPREHERKYGMLARDVYGSYAAQHLGGSLKLELNPSM</sequence>
<feature type="compositionally biased region" description="Low complexity" evidence="4">
    <location>
        <begin position="627"/>
        <end position="647"/>
    </location>
</feature>
<dbReference type="SUPFAM" id="SSF52540">
    <property type="entry name" value="P-loop containing nucleoside triphosphate hydrolases"/>
    <property type="match status" value="1"/>
</dbReference>
<keyword evidence="2" id="KW-0067">ATP-binding</keyword>
<comment type="caution">
    <text evidence="6">The sequence shown here is derived from an EMBL/GenBank/DDBJ whole genome shotgun (WGS) entry which is preliminary data.</text>
</comment>
<evidence type="ECO:0000259" key="5">
    <source>
        <dbReference type="Pfam" id="PF17764"/>
    </source>
</evidence>
<feature type="region of interest" description="Disordered" evidence="4">
    <location>
        <begin position="627"/>
        <end position="651"/>
    </location>
</feature>
<dbReference type="InterPro" id="IPR041222">
    <property type="entry name" value="PriA_3primeBD"/>
</dbReference>
<accession>A0AAW9HKS6</accession>
<dbReference type="InterPro" id="IPR042115">
    <property type="entry name" value="PriA_3primeBD_sf"/>
</dbReference>
<keyword evidence="3" id="KW-0238">DNA-binding</keyword>
<evidence type="ECO:0000256" key="2">
    <source>
        <dbReference type="ARBA" id="ARBA00022840"/>
    </source>
</evidence>
<dbReference type="PANTHER" id="PTHR30580:SF0">
    <property type="entry name" value="PRIMOSOMAL PROTEIN N"/>
    <property type="match status" value="1"/>
</dbReference>
<dbReference type="GO" id="GO:0006302">
    <property type="term" value="P:double-strand break repair"/>
    <property type="evidence" value="ECO:0007669"/>
    <property type="project" value="TreeGrafter"/>
</dbReference>
<proteinExistence type="predicted"/>
<dbReference type="AlphaFoldDB" id="A0AAW9HKS6"/>
<dbReference type="Pfam" id="PF17764">
    <property type="entry name" value="PriA_3primeBD"/>
    <property type="match status" value="1"/>
</dbReference>
<evidence type="ECO:0000256" key="3">
    <source>
        <dbReference type="ARBA" id="ARBA00023125"/>
    </source>
</evidence>
<keyword evidence="1" id="KW-0547">Nucleotide-binding</keyword>
<dbReference type="GO" id="GO:0006270">
    <property type="term" value="P:DNA replication initiation"/>
    <property type="evidence" value="ECO:0007669"/>
    <property type="project" value="TreeGrafter"/>
</dbReference>
<gene>
    <name evidence="6" type="ORF">R6G80_02100</name>
</gene>
<evidence type="ECO:0000313" key="7">
    <source>
        <dbReference type="Proteomes" id="UP001281731"/>
    </source>
</evidence>
<evidence type="ECO:0000313" key="6">
    <source>
        <dbReference type="EMBL" id="MDY5154518.1"/>
    </source>
</evidence>
<evidence type="ECO:0000256" key="1">
    <source>
        <dbReference type="ARBA" id="ARBA00022741"/>
    </source>
</evidence>
<protein>
    <recommendedName>
        <fullName evidence="5">Primosomal protein N' 3' DNA-binding domain-containing protein</fullName>
    </recommendedName>
</protein>
<dbReference type="PANTHER" id="PTHR30580">
    <property type="entry name" value="PRIMOSOMAL PROTEIN N"/>
    <property type="match status" value="1"/>
</dbReference>
<evidence type="ECO:0000256" key="4">
    <source>
        <dbReference type="SAM" id="MobiDB-lite"/>
    </source>
</evidence>
<dbReference type="GO" id="GO:0043138">
    <property type="term" value="F:3'-5' DNA helicase activity"/>
    <property type="evidence" value="ECO:0007669"/>
    <property type="project" value="TreeGrafter"/>
</dbReference>
<dbReference type="Proteomes" id="UP001281731">
    <property type="component" value="Unassembled WGS sequence"/>
</dbReference>
<organism evidence="6 7">
    <name type="scientific">Actinotignum urinale</name>
    <dbReference type="NCBI Taxonomy" id="190146"/>
    <lineage>
        <taxon>Bacteria</taxon>
        <taxon>Bacillati</taxon>
        <taxon>Actinomycetota</taxon>
        <taxon>Actinomycetes</taxon>
        <taxon>Actinomycetales</taxon>
        <taxon>Actinomycetaceae</taxon>
        <taxon>Actinotignum</taxon>
    </lineage>
</organism>
<name>A0AAW9HKS6_9ACTO</name>